<dbReference type="Proteomes" id="UP001320706">
    <property type="component" value="Unassembled WGS sequence"/>
</dbReference>
<reference evidence="1" key="1">
    <citation type="submission" date="2024-02" db="EMBL/GenBank/DDBJ databases">
        <title>Metagenome Assembled Genome of Zalaria obscura JY119.</title>
        <authorList>
            <person name="Vighnesh L."/>
            <person name="Jagadeeshwari U."/>
            <person name="Venkata Ramana C."/>
            <person name="Sasikala C."/>
        </authorList>
    </citation>
    <scope>NUCLEOTIDE SEQUENCE</scope>
    <source>
        <strain evidence="1">JY119</strain>
    </source>
</reference>
<evidence type="ECO:0000313" key="2">
    <source>
        <dbReference type="Proteomes" id="UP001320706"/>
    </source>
</evidence>
<evidence type="ECO:0000313" key="1">
    <source>
        <dbReference type="EMBL" id="KAK8217211.1"/>
    </source>
</evidence>
<accession>A0ACC3SKT3</accession>
<sequence length="258" mass="29174">MVRQQAGEGIFETVGAVELLPSPHHDILTFSKVGNEDCGPAKWADEELDNWAVEIHEMLLHPVGYLFRLAEVGHHGRYVAPDALGGIFVVGYTRYWSGPEGYWEKVKSDTNTDDDQELCHHALTSEPTKLEHRYHRHSQMRKGCRVRTGSSRQPCQAAVVVSSAPGLQAALPGMECGVPKLRQRLWRSSCCVYITLRWRDLVLQGYRCVTRGLQPQMESILVRYNHPRKSSQMLSYTNARRGEFGQWEQLDSAVPSTA</sequence>
<dbReference type="EMBL" id="JAMKPW020000006">
    <property type="protein sequence ID" value="KAK8217211.1"/>
    <property type="molecule type" value="Genomic_DNA"/>
</dbReference>
<gene>
    <name evidence="1" type="ORF">M8818_001463</name>
</gene>
<keyword evidence="2" id="KW-1185">Reference proteome</keyword>
<organism evidence="1 2">
    <name type="scientific">Zalaria obscura</name>
    <dbReference type="NCBI Taxonomy" id="2024903"/>
    <lineage>
        <taxon>Eukaryota</taxon>
        <taxon>Fungi</taxon>
        <taxon>Dikarya</taxon>
        <taxon>Ascomycota</taxon>
        <taxon>Pezizomycotina</taxon>
        <taxon>Dothideomycetes</taxon>
        <taxon>Dothideomycetidae</taxon>
        <taxon>Dothideales</taxon>
        <taxon>Zalariaceae</taxon>
        <taxon>Zalaria</taxon>
    </lineage>
</organism>
<name>A0ACC3SKT3_9PEZI</name>
<proteinExistence type="predicted"/>
<protein>
    <submittedName>
        <fullName evidence="1">Uncharacterized protein</fullName>
    </submittedName>
</protein>
<comment type="caution">
    <text evidence="1">The sequence shown here is derived from an EMBL/GenBank/DDBJ whole genome shotgun (WGS) entry which is preliminary data.</text>
</comment>